<keyword evidence="1 3" id="KW-0732">Signal</keyword>
<reference evidence="5" key="1">
    <citation type="submission" date="2021-11" db="EMBL/GenBank/DDBJ databases">
        <title>Description of novel Flavobacterium species.</title>
        <authorList>
            <person name="Saticioglu I.B."/>
            <person name="Ay H."/>
            <person name="Altun S."/>
            <person name="Duman M."/>
        </authorList>
    </citation>
    <scope>NUCLEOTIDE SEQUENCE</scope>
    <source>
        <strain evidence="5">F-126</strain>
    </source>
</reference>
<protein>
    <submittedName>
        <fullName evidence="5">Ig-like domain-containing protein</fullName>
    </submittedName>
</protein>
<evidence type="ECO:0000259" key="4">
    <source>
        <dbReference type="SMART" id="SM00089"/>
    </source>
</evidence>
<comment type="caution">
    <text evidence="5">The sequence shown here is derived from an EMBL/GenBank/DDBJ whole genome shotgun (WGS) entry which is preliminary data.</text>
</comment>
<feature type="domain" description="PKD/Chitinase" evidence="4">
    <location>
        <begin position="675"/>
        <end position="762"/>
    </location>
</feature>
<feature type="signal peptide" evidence="3">
    <location>
        <begin position="1"/>
        <end position="22"/>
    </location>
</feature>
<name>A0ABS8LZH3_9FLAO</name>
<dbReference type="Gene3D" id="2.60.40.10">
    <property type="entry name" value="Immunoglobulins"/>
    <property type="match status" value="11"/>
</dbReference>
<dbReference type="Pfam" id="PF15902">
    <property type="entry name" value="Sortilin-Vps10"/>
    <property type="match status" value="1"/>
</dbReference>
<evidence type="ECO:0000313" key="6">
    <source>
        <dbReference type="Proteomes" id="UP001430700"/>
    </source>
</evidence>
<dbReference type="CDD" id="cd12215">
    <property type="entry name" value="ChiC_BD"/>
    <property type="match status" value="1"/>
</dbReference>
<keyword evidence="2" id="KW-0677">Repeat</keyword>
<organism evidence="5 6">
    <name type="scientific">Flavobacterium lipolyticum</name>
    <dbReference type="NCBI Taxonomy" id="2893754"/>
    <lineage>
        <taxon>Bacteria</taxon>
        <taxon>Pseudomonadati</taxon>
        <taxon>Bacteroidota</taxon>
        <taxon>Flavobacteriia</taxon>
        <taxon>Flavobacteriales</taxon>
        <taxon>Flavobacteriaceae</taxon>
        <taxon>Flavobacterium</taxon>
    </lineage>
</organism>
<evidence type="ECO:0000313" key="5">
    <source>
        <dbReference type="EMBL" id="MCC9017447.1"/>
    </source>
</evidence>
<dbReference type="InterPro" id="IPR013783">
    <property type="entry name" value="Ig-like_fold"/>
</dbReference>
<dbReference type="InterPro" id="IPR035986">
    <property type="entry name" value="PKD_dom_sf"/>
</dbReference>
<dbReference type="NCBIfam" id="TIGR04183">
    <property type="entry name" value="Por_Secre_tail"/>
    <property type="match status" value="1"/>
</dbReference>
<evidence type="ECO:0000256" key="1">
    <source>
        <dbReference type="ARBA" id="ARBA00022729"/>
    </source>
</evidence>
<feature type="domain" description="PKD/Chitinase" evidence="4">
    <location>
        <begin position="1772"/>
        <end position="1859"/>
    </location>
</feature>
<dbReference type="PANTHER" id="PTHR43739">
    <property type="entry name" value="XYLOGLUCANASE (EUROFUNG)"/>
    <property type="match status" value="1"/>
</dbReference>
<proteinExistence type="predicted"/>
<dbReference type="Pfam" id="PF17957">
    <property type="entry name" value="Big_7"/>
    <property type="match status" value="10"/>
</dbReference>
<dbReference type="Proteomes" id="UP001430700">
    <property type="component" value="Unassembled WGS sequence"/>
</dbReference>
<dbReference type="EMBL" id="JAJJMN010000001">
    <property type="protein sequence ID" value="MCC9017447.1"/>
    <property type="molecule type" value="Genomic_DNA"/>
</dbReference>
<feature type="domain" description="PKD/Chitinase" evidence="4">
    <location>
        <begin position="1398"/>
        <end position="1487"/>
    </location>
</feature>
<dbReference type="SUPFAM" id="SSF110296">
    <property type="entry name" value="Oligoxyloglucan reducing end-specific cellobiohydrolase"/>
    <property type="match status" value="3"/>
</dbReference>
<dbReference type="InterPro" id="IPR031778">
    <property type="entry name" value="Sortilin_N"/>
</dbReference>
<dbReference type="InterPro" id="IPR022409">
    <property type="entry name" value="PKD/Chitinase_dom"/>
</dbReference>
<dbReference type="SUPFAM" id="SSF49299">
    <property type="entry name" value="PKD domain"/>
    <property type="match status" value="1"/>
</dbReference>
<dbReference type="Gene3D" id="2.10.10.20">
    <property type="entry name" value="Carbohydrate-binding module superfamily 5/12"/>
    <property type="match status" value="1"/>
</dbReference>
<dbReference type="Gene3D" id="2.130.10.10">
    <property type="entry name" value="YVTN repeat-like/Quinoprotein amine dehydrogenase"/>
    <property type="match status" value="3"/>
</dbReference>
<dbReference type="Pfam" id="PF18962">
    <property type="entry name" value="Por_Secre_tail"/>
    <property type="match status" value="1"/>
</dbReference>
<evidence type="ECO:0000256" key="3">
    <source>
        <dbReference type="SAM" id="SignalP"/>
    </source>
</evidence>
<dbReference type="InterPro" id="IPR036573">
    <property type="entry name" value="CBM_sf_5/12"/>
</dbReference>
<gene>
    <name evidence="5" type="ORF">LNQ34_06665</name>
</gene>
<feature type="chain" id="PRO_5046859683" evidence="3">
    <location>
        <begin position="23"/>
        <end position="2104"/>
    </location>
</feature>
<feature type="domain" description="PKD/Chitinase" evidence="4">
    <location>
        <begin position="1584"/>
        <end position="1668"/>
    </location>
</feature>
<dbReference type="SUPFAM" id="SSF51055">
    <property type="entry name" value="Carbohydrate binding domain"/>
    <property type="match status" value="1"/>
</dbReference>
<sequence length="2104" mass="226398">MRTNLPIPVLLVCFLFFNLTNAQTPTPNWKNIGPIPFPQKTIGQVHGIGRCSQIKFHATDPNKMYAVSASGGLYQSNDKGLNWKSIGTDQVVKAQSASIAVDPTNDQVMYWGTGDANYSYNGLGVYKTINGGATWAVSNTGMGNRLVIHMLFLPTDNNTIIAATNNGIYKSTDAGANWTLKSVPNIEVEDICFKPGTNGQIIYATDPKHLYRSLDAGDSWTEITSPAFVFGASGTRVSVSQVDPNIVYVANIGANTIVEIYRSTDGGNTFTSMRSTTEYLAGYSASAGGQGDYNFDIEVNPANSNELYVCAHAIWRSTDAGVTWVKQQPSWVYDLHTDQHHILFDPYVSGQLWNANDGGVWSNTANGTGPWTPKSDGIAATEIYHGAIGQANRNLQYIGTQDNGGFYYNNGVFYNDRGGDYSSYMWFDYSGNFYSESDGGRRSYPSGSGSSLNLPETPSGGKFIFTPENADIAYHANAGKIYRCTNLTSASPSWTLIYTVPSGNIKDLQVDPGNADRLYAFTDSPALYRSDNARTDAAFVQTTLPATSTKGSVAPIPNSDILYLGLGNTIYRSADKGTTWTITKGFPAASVLKVVADHQSTNEAIYASYAMGVYYKDNTKPSWVNYSSGLPIICNIRDMDIYNDGISKGALNVYYYGRGVWQSDLVPPPSNIMVAMTAPVNNTTFSSPATINLTATASVSSGNISKVEFYNGTTLLGTSTSSPYTYSWNGVLSGKYDLTAVAYDNLGNKKSSALVTVMVTFVCNKVTGTPFGTAPYYTYSTYDKAFDGDINTVFDASSASSGYTGLDLGTAKVVTNVRYYPRTSQAIRMKGGKFQGSNTSTSAGFVDLYTIPIQPNYAWQDVSIPNSTAYRYYRYLSPANGYCDVAEIEFCAFNEHPTVNLTAPLNNELYAASPANITLTAAASDTDGSISKVEFYQGATLLGTATSSPYSFNWTGVPAGTYQLYAKAYDNTNTTSVSSDITVTVGNQNPTVSIISPDDYAVFTNPANINIYATASDSDGTISKVEFYNGITLLGISTTSPYRYSWTDAPTGAYTLTAKAYDNHGGITDSSPITATVTSACSSFSSSSFGTSPWVAGYEYDKAFDGDTNTNFSASSASSGYTGLDFGTAKVVKTIRFYPRKSYENRMRGGKFQGSNVADFSSGVVDLYTIPSTPILTWNEVAISNGTAFRYVRYLSPANGYCDVAEIEFCRLDNAPKISITAPANAATYVAPATINIAANVDGSVSKVEFYIGVSLIGTSTNSPYNYNWAGVSGGTYNLIAKAYDYSGMVISSAPVNFTVINNIAPTVRITSPADNAIYNAPASFDISATANDTDGKIDKVEFYNGTTLLGTVNASPYTFKWNSVAAGKYTLTAKAYDNNGIATSSSEVSVKVNQLPTVNITTPTDNTIYTAPATFDISATANDTDGSIDKVEFYNGSTLLGIVNASPYTFNCKNLTTGTYTLTAKAYDNHGAVTTSSIVSVRVNHPPTVRITTPADNAIYVAPVTFDISATAKDTDGSINKVEFFNGTTLLGTVNTSPYTFNWKNVAAGTYTLTAKAYDNDGDVTISSAIAITVNTPVNQSPSAAITAPANNTVFTAPASITIDAVAADSDGTISKVEFYNETTLLSTSTTSPYTYNWKNVPAGAYAITVKSYDNTNATATSAVVNLVVNNNQAPTVNIIAPFNNTTFITPASITIDAVATDSDGTISKVEFYNGATLLSTSTTSPYRYNWEKVPAGTYQITAKSYDNRNATATSSVVNIVVANNQAPTVSITAPVNTTIFIAPASITINAAAADSDGTISKVEFYNGATLLSTSTSSPYTYNWEKVPAGTYQITAKATDNTGNVTSSAPVIIVVKTNPIISMISSSENNQAVANGKDLLFTFNVTDPDAVLSYIIIKDNGEIISTINKYPYLAVLTNISPGDHYFTATAVLKNGTEYTFANLNIVSKNCRSMAWNTSTDYLIGDQVIYQNIIYRALAINKNKRPDQDQSTWSKMGICENLAIENPPVVKPKYILYPNPCTTHFNIKFMDCTGKSFYYSIMDVNGRLVREQKSESIDNAMFEKEVNIQGLSSGTYIVRIHLDERIYSEKIIIIEKPSIYKKKK</sequence>
<dbReference type="InterPro" id="IPR052025">
    <property type="entry name" value="Xyloglucanase_GH74"/>
</dbReference>
<dbReference type="SUPFAM" id="SSF49785">
    <property type="entry name" value="Galactose-binding domain-like"/>
    <property type="match status" value="2"/>
</dbReference>
<accession>A0ABS8LZH3</accession>
<dbReference type="SMART" id="SM00089">
    <property type="entry name" value="PKD"/>
    <property type="match status" value="7"/>
</dbReference>
<feature type="domain" description="PKD/Chitinase" evidence="4">
    <location>
        <begin position="1307"/>
        <end position="1394"/>
    </location>
</feature>
<dbReference type="PANTHER" id="PTHR43739:SF5">
    <property type="entry name" value="EXO-ALPHA-SIALIDASE"/>
    <property type="match status" value="1"/>
</dbReference>
<dbReference type="InterPro" id="IPR015943">
    <property type="entry name" value="WD40/YVTN_repeat-like_dom_sf"/>
</dbReference>
<dbReference type="InterPro" id="IPR008979">
    <property type="entry name" value="Galactose-bd-like_sf"/>
</dbReference>
<evidence type="ECO:0000256" key="2">
    <source>
        <dbReference type="ARBA" id="ARBA00022737"/>
    </source>
</evidence>
<dbReference type="Gene3D" id="2.60.120.260">
    <property type="entry name" value="Galactose-binding domain-like"/>
    <property type="match status" value="2"/>
</dbReference>
<feature type="domain" description="PKD/Chitinase" evidence="4">
    <location>
        <begin position="900"/>
        <end position="986"/>
    </location>
</feature>
<dbReference type="RefSeq" id="WP_229999016.1">
    <property type="nucleotide sequence ID" value="NZ_JAJJMN010000001.1"/>
</dbReference>
<dbReference type="InterPro" id="IPR026444">
    <property type="entry name" value="Secre_tail"/>
</dbReference>
<feature type="domain" description="PKD/Chitinase" evidence="4">
    <location>
        <begin position="1489"/>
        <end position="1576"/>
    </location>
</feature>
<keyword evidence="6" id="KW-1185">Reference proteome</keyword>